<accession>A0ABV1MLA2</accession>
<proteinExistence type="predicted"/>
<keyword evidence="1" id="KW-1133">Transmembrane helix</keyword>
<evidence type="ECO:0000256" key="1">
    <source>
        <dbReference type="SAM" id="Phobius"/>
    </source>
</evidence>
<dbReference type="Proteomes" id="UP001478862">
    <property type="component" value="Unassembled WGS sequence"/>
</dbReference>
<feature type="domain" description="CAAX prenyl protease 2/Lysostaphin resistance protein A-like" evidence="2">
    <location>
        <begin position="2"/>
        <end position="65"/>
    </location>
</feature>
<evidence type="ECO:0000313" key="3">
    <source>
        <dbReference type="EMBL" id="MEQ6353287.1"/>
    </source>
</evidence>
<keyword evidence="3" id="KW-0645">Protease</keyword>
<organism evidence="3 4">
    <name type="scientific">Lysinibacillus zambalensis</name>
    <dbReference type="NCBI Taxonomy" id="3160866"/>
    <lineage>
        <taxon>Bacteria</taxon>
        <taxon>Bacillati</taxon>
        <taxon>Bacillota</taxon>
        <taxon>Bacilli</taxon>
        <taxon>Bacillales</taxon>
        <taxon>Bacillaceae</taxon>
        <taxon>Lysinibacillus</taxon>
    </lineage>
</organism>
<evidence type="ECO:0000313" key="4">
    <source>
        <dbReference type="Proteomes" id="UP001478862"/>
    </source>
</evidence>
<dbReference type="GO" id="GO:0008233">
    <property type="term" value="F:peptidase activity"/>
    <property type="evidence" value="ECO:0007669"/>
    <property type="project" value="UniProtKB-KW"/>
</dbReference>
<dbReference type="GO" id="GO:0006508">
    <property type="term" value="P:proteolysis"/>
    <property type="evidence" value="ECO:0007669"/>
    <property type="project" value="UniProtKB-KW"/>
</dbReference>
<keyword evidence="4" id="KW-1185">Reference proteome</keyword>
<name>A0ABV1MLA2_9BACI</name>
<dbReference type="InterPro" id="IPR003675">
    <property type="entry name" value="Rce1/LyrA-like_dom"/>
</dbReference>
<keyword evidence="1" id="KW-0472">Membrane</keyword>
<dbReference type="RefSeq" id="WP_349658068.1">
    <property type="nucleotide sequence ID" value="NZ_JBEGDG010000001.1"/>
</dbReference>
<evidence type="ECO:0000259" key="2">
    <source>
        <dbReference type="Pfam" id="PF02517"/>
    </source>
</evidence>
<gene>
    <name evidence="3" type="ORF">ABNX05_01500</name>
</gene>
<reference evidence="3 4" key="1">
    <citation type="submission" date="2024-06" db="EMBL/GenBank/DDBJ databases">
        <title>Lysinibacillus zambalefons sp. nov., a Novel Firmicute Isolated from the Poon Bato Zambales Hyperalkaline Spring.</title>
        <authorList>
            <person name="Aja J.A."/>
            <person name="Lazaro J.E.H."/>
            <person name="Llorin L.D."/>
            <person name="Lim K.R."/>
            <person name="Teodosio J."/>
            <person name="Dalisay D.S."/>
        </authorList>
    </citation>
    <scope>NUCLEOTIDE SEQUENCE [LARGE SCALE GENOMIC DNA]</scope>
    <source>
        <strain evidence="3 4">M3</strain>
    </source>
</reference>
<comment type="caution">
    <text evidence="3">The sequence shown here is derived from an EMBL/GenBank/DDBJ whole genome shotgun (WGS) entry which is preliminary data.</text>
</comment>
<sequence>MFIAALFEGLLFRGIIQNLLLLFIEHQWITIIITTLLFLGIHTPYFKKPIILFNIAVPCLTFGWMDLFFLKQTIS</sequence>
<feature type="transmembrane region" description="Helical" evidence="1">
    <location>
        <begin position="15"/>
        <end position="39"/>
    </location>
</feature>
<protein>
    <submittedName>
        <fullName evidence="3">CPBP family glutamic-type intramembrane protease</fullName>
    </submittedName>
</protein>
<keyword evidence="1" id="KW-0812">Transmembrane</keyword>
<dbReference type="Pfam" id="PF02517">
    <property type="entry name" value="Rce1-like"/>
    <property type="match status" value="1"/>
</dbReference>
<keyword evidence="3" id="KW-0378">Hydrolase</keyword>
<dbReference type="EMBL" id="JBEGDG010000001">
    <property type="protein sequence ID" value="MEQ6353287.1"/>
    <property type="molecule type" value="Genomic_DNA"/>
</dbReference>
<feature type="transmembrane region" description="Helical" evidence="1">
    <location>
        <begin position="51"/>
        <end position="70"/>
    </location>
</feature>